<sequence length="282" mass="30397">MKKAFLIGLIVFIVGIGGVMITTVQGGSLSITSLLGATETFEQTKSYQAEEVKEVSIEASSSDVTILPSTNDKVEIRFFGKGDKKTIQSRHLETSLSNGSLDVRIEDKRNFSIGISILEHTLEVHLPEQQYESLTSHISSGDITLQDITAEDLKLDTSSGEIQLNTVKSDKMNIQTSSGSIQALEVSGDMKLHTSSGNIDVEVEAIEQDMDLSTSSGDVTITSTATPENMDLSYDSSSGEADINFPLQYNSLKDSSMQAIIGDGSHEVVVDTSSGDFTFHVQ</sequence>
<evidence type="ECO:0000313" key="2">
    <source>
        <dbReference type="EMBL" id="MFC0525575.1"/>
    </source>
</evidence>
<dbReference type="PANTHER" id="PTHR34094">
    <property type="match status" value="1"/>
</dbReference>
<dbReference type="PANTHER" id="PTHR34094:SF1">
    <property type="entry name" value="PROTEIN FAM185A"/>
    <property type="match status" value="1"/>
</dbReference>
<evidence type="ECO:0000313" key="3">
    <source>
        <dbReference type="Proteomes" id="UP001589836"/>
    </source>
</evidence>
<feature type="domain" description="DUF4097" evidence="1">
    <location>
        <begin position="139"/>
        <end position="278"/>
    </location>
</feature>
<accession>A0ABV6LT57</accession>
<gene>
    <name evidence="2" type="ORF">ACFFGV_18485</name>
</gene>
<reference evidence="2 3" key="1">
    <citation type="submission" date="2024-09" db="EMBL/GenBank/DDBJ databases">
        <authorList>
            <person name="Sun Q."/>
            <person name="Mori K."/>
        </authorList>
    </citation>
    <scope>NUCLEOTIDE SEQUENCE [LARGE SCALE GENOMIC DNA]</scope>
    <source>
        <strain evidence="2 3">NCAIM B.02529</strain>
    </source>
</reference>
<dbReference type="InterPro" id="IPR025164">
    <property type="entry name" value="Toastrack_DUF4097"/>
</dbReference>
<organism evidence="2 3">
    <name type="scientific">Pontibacillus salicampi</name>
    <dbReference type="NCBI Taxonomy" id="1449801"/>
    <lineage>
        <taxon>Bacteria</taxon>
        <taxon>Bacillati</taxon>
        <taxon>Bacillota</taxon>
        <taxon>Bacilli</taxon>
        <taxon>Bacillales</taxon>
        <taxon>Bacillaceae</taxon>
        <taxon>Pontibacillus</taxon>
    </lineage>
</organism>
<dbReference type="Proteomes" id="UP001589836">
    <property type="component" value="Unassembled WGS sequence"/>
</dbReference>
<proteinExistence type="predicted"/>
<name>A0ABV6LT57_9BACI</name>
<protein>
    <submittedName>
        <fullName evidence="2">DUF4097 family beta strand repeat-containing protein</fullName>
    </submittedName>
</protein>
<dbReference type="RefSeq" id="WP_377350988.1">
    <property type="nucleotide sequence ID" value="NZ_JBHLTP010000013.1"/>
</dbReference>
<keyword evidence="3" id="KW-1185">Reference proteome</keyword>
<comment type="caution">
    <text evidence="2">The sequence shown here is derived from an EMBL/GenBank/DDBJ whole genome shotgun (WGS) entry which is preliminary data.</text>
</comment>
<evidence type="ECO:0000259" key="1">
    <source>
        <dbReference type="Pfam" id="PF13349"/>
    </source>
</evidence>
<dbReference type="Pfam" id="PF13349">
    <property type="entry name" value="DUF4097"/>
    <property type="match status" value="1"/>
</dbReference>
<dbReference type="EMBL" id="JBHLTP010000013">
    <property type="protein sequence ID" value="MFC0525575.1"/>
    <property type="molecule type" value="Genomic_DNA"/>
</dbReference>